<comment type="caution">
    <text evidence="2">The sequence shown here is derived from an EMBL/GenBank/DDBJ whole genome shotgun (WGS) entry which is preliminary data.</text>
</comment>
<proteinExistence type="predicted"/>
<name>A0A553I0Z5_9PEZI</name>
<feature type="signal peptide" evidence="1">
    <location>
        <begin position="1"/>
        <end position="20"/>
    </location>
</feature>
<keyword evidence="3" id="KW-1185">Reference proteome</keyword>
<gene>
    <name evidence="2" type="ORF">FHL15_005237</name>
</gene>
<dbReference type="PANTHER" id="PTHR37475">
    <property type="entry name" value="ZYGOTE-SPECIFIC CLASS V COPY B GENE PROTEIN"/>
    <property type="match status" value="1"/>
</dbReference>
<accession>A0A553I0Z5</accession>
<dbReference type="STRING" id="2512241.A0A553I0Z5"/>
<dbReference type="PANTHER" id="PTHR37475:SF1">
    <property type="entry name" value="ZYGOTE-SPECIFIC PROTEIN"/>
    <property type="match status" value="1"/>
</dbReference>
<protein>
    <submittedName>
        <fullName evidence="2">Uncharacterized protein</fullName>
    </submittedName>
</protein>
<feature type="chain" id="PRO_5021985684" evidence="1">
    <location>
        <begin position="21"/>
        <end position="132"/>
    </location>
</feature>
<evidence type="ECO:0000313" key="3">
    <source>
        <dbReference type="Proteomes" id="UP000319160"/>
    </source>
</evidence>
<keyword evidence="1" id="KW-0732">Signal</keyword>
<reference evidence="3" key="1">
    <citation type="submission" date="2019-06" db="EMBL/GenBank/DDBJ databases">
        <title>Draft genome sequence of the griseofulvin-producing fungus Xylaria cubensis strain G536.</title>
        <authorList>
            <person name="Mead M.E."/>
            <person name="Raja H.A."/>
            <person name="Steenwyk J.L."/>
            <person name="Knowles S.L."/>
            <person name="Oberlies N.H."/>
            <person name="Rokas A."/>
        </authorList>
    </citation>
    <scope>NUCLEOTIDE SEQUENCE [LARGE SCALE GENOMIC DNA]</scope>
    <source>
        <strain evidence="3">G536</strain>
    </source>
</reference>
<organism evidence="2 3">
    <name type="scientific">Xylaria flabelliformis</name>
    <dbReference type="NCBI Taxonomy" id="2512241"/>
    <lineage>
        <taxon>Eukaryota</taxon>
        <taxon>Fungi</taxon>
        <taxon>Dikarya</taxon>
        <taxon>Ascomycota</taxon>
        <taxon>Pezizomycotina</taxon>
        <taxon>Sordariomycetes</taxon>
        <taxon>Xylariomycetidae</taxon>
        <taxon>Xylariales</taxon>
        <taxon>Xylariaceae</taxon>
        <taxon>Xylaria</taxon>
    </lineage>
</organism>
<dbReference type="AlphaFoldDB" id="A0A553I0Z5"/>
<dbReference type="EMBL" id="VFLP01000026">
    <property type="protein sequence ID" value="TRX93855.1"/>
    <property type="molecule type" value="Genomic_DNA"/>
</dbReference>
<sequence length="132" mass="13422">MKPTTSLFAAILASTPIVSAGPAAYGICQAGCAAVVTACYAAAGFTWGATAGISAPATIVACNTASGTCQAACPFFFSAQEGVWKLLKPSEVTLEMAIADSDCSSGLPLSLRHHEANVLMCVRPYQSVACQN</sequence>
<evidence type="ECO:0000256" key="1">
    <source>
        <dbReference type="SAM" id="SignalP"/>
    </source>
</evidence>
<dbReference type="Proteomes" id="UP000319160">
    <property type="component" value="Unassembled WGS sequence"/>
</dbReference>
<evidence type="ECO:0000313" key="2">
    <source>
        <dbReference type="EMBL" id="TRX93855.1"/>
    </source>
</evidence>
<dbReference type="OrthoDB" id="10063670at2759"/>